<gene>
    <name evidence="1" type="ORF">LJ739_19000</name>
</gene>
<dbReference type="RefSeq" id="WP_229163169.1">
    <property type="nucleotide sequence ID" value="NZ_JAJEWP010000012.1"/>
</dbReference>
<evidence type="ECO:0000313" key="2">
    <source>
        <dbReference type="Proteomes" id="UP001520878"/>
    </source>
</evidence>
<comment type="caution">
    <text evidence="1">The sequence shown here is derived from an EMBL/GenBank/DDBJ whole genome shotgun (WGS) entry which is preliminary data.</text>
</comment>
<keyword evidence="2" id="KW-1185">Reference proteome</keyword>
<reference evidence="1 2" key="1">
    <citation type="submission" date="2021-10" db="EMBL/GenBank/DDBJ databases">
        <title>Draft genome of Aestuariibacter halophilus JC2043.</title>
        <authorList>
            <person name="Emsley S.A."/>
            <person name="Pfannmuller K.M."/>
            <person name="Ushijima B."/>
            <person name="Saw J.H."/>
            <person name="Videau P."/>
        </authorList>
    </citation>
    <scope>NUCLEOTIDE SEQUENCE [LARGE SCALE GENOMIC DNA]</scope>
    <source>
        <strain evidence="1 2">JC2043</strain>
    </source>
</reference>
<evidence type="ECO:0000313" key="1">
    <source>
        <dbReference type="EMBL" id="MCC2618349.1"/>
    </source>
</evidence>
<dbReference type="EMBL" id="JAJEWP010000012">
    <property type="protein sequence ID" value="MCC2618349.1"/>
    <property type="molecule type" value="Genomic_DNA"/>
</dbReference>
<accession>A0ABS8GD80</accession>
<name>A0ABS8GD80_9ALTE</name>
<organism evidence="1 2">
    <name type="scientific">Fluctibacter halophilus</name>
    <dbReference type="NCBI Taxonomy" id="226011"/>
    <lineage>
        <taxon>Bacteria</taxon>
        <taxon>Pseudomonadati</taxon>
        <taxon>Pseudomonadota</taxon>
        <taxon>Gammaproteobacteria</taxon>
        <taxon>Alteromonadales</taxon>
        <taxon>Alteromonadaceae</taxon>
        <taxon>Fluctibacter</taxon>
    </lineage>
</organism>
<proteinExistence type="predicted"/>
<protein>
    <submittedName>
        <fullName evidence="1">Uncharacterized protein</fullName>
    </submittedName>
</protein>
<sequence length="120" mass="13834">MKYHLIASIALAITLSFVAGLYVGARQHQQQDIEMAHPELVVTEQLLQVYLENCNKAGYRRFATFHEHNIDNALNKVAHSRGFPYYLDTAFSDDMQMLFTPIKQTHEDLKTQFTERCGEV</sequence>
<dbReference type="Proteomes" id="UP001520878">
    <property type="component" value="Unassembled WGS sequence"/>
</dbReference>